<keyword evidence="2" id="KW-0808">Transferase</keyword>
<evidence type="ECO:0000259" key="7">
    <source>
        <dbReference type="PROSITE" id="PS50011"/>
    </source>
</evidence>
<dbReference type="InterPro" id="IPR050205">
    <property type="entry name" value="CDPK_Ser/Thr_kinases"/>
</dbReference>
<dbReference type="EMBL" id="LGRX02021679">
    <property type="protein sequence ID" value="KAK3256412.1"/>
    <property type="molecule type" value="Genomic_DNA"/>
</dbReference>
<dbReference type="SUPFAM" id="SSF56112">
    <property type="entry name" value="Protein kinase-like (PK-like)"/>
    <property type="match status" value="1"/>
</dbReference>
<feature type="compositionally biased region" description="Polar residues" evidence="6">
    <location>
        <begin position="254"/>
        <end position="267"/>
    </location>
</feature>
<keyword evidence="9" id="KW-1185">Reference proteome</keyword>
<organism evidence="8 9">
    <name type="scientific">Cymbomonas tetramitiformis</name>
    <dbReference type="NCBI Taxonomy" id="36881"/>
    <lineage>
        <taxon>Eukaryota</taxon>
        <taxon>Viridiplantae</taxon>
        <taxon>Chlorophyta</taxon>
        <taxon>Pyramimonadophyceae</taxon>
        <taxon>Pyramimonadales</taxon>
        <taxon>Pyramimonadaceae</taxon>
        <taxon>Cymbomonas</taxon>
    </lineage>
</organism>
<dbReference type="SMART" id="SM00220">
    <property type="entry name" value="S_TKc"/>
    <property type="match status" value="1"/>
</dbReference>
<comment type="caution">
    <text evidence="8">The sequence shown here is derived from an EMBL/GenBank/DDBJ whole genome shotgun (WGS) entry which is preliminary data.</text>
</comment>
<dbReference type="InterPro" id="IPR008271">
    <property type="entry name" value="Ser/Thr_kinase_AS"/>
</dbReference>
<sequence>MFDCCEDYTSVYLFMEYCEGGDLLTRLKDKGCFNERVSARIIRQLAEAVQECHKKGIMHRDVKPENVLLTDNSESPGVKLTDFGLSTFFSPGQKFLGERHMVGTTLYAAPEVLKQLYSEEADVWSCGVTLYVMLCGRLPFNGDTEDEIFQAVLVGHLDLQSAPWHTIPETAKEVVEGLLNRAPKHRITLGEFLTHQWIIPAGGLSIFQKLKEMSDDKSFSQRYRRFSSSVSNSFRRTVAHSFDGGSRPLVQAPTKFSSPAGSTQRSHTVVARVSG</sequence>
<name>A0AAE0KPY5_9CHLO</name>
<evidence type="ECO:0000313" key="9">
    <source>
        <dbReference type="Proteomes" id="UP001190700"/>
    </source>
</evidence>
<proteinExistence type="predicted"/>
<feature type="domain" description="Protein kinase" evidence="7">
    <location>
        <begin position="1"/>
        <end position="198"/>
    </location>
</feature>
<dbReference type="InterPro" id="IPR000719">
    <property type="entry name" value="Prot_kinase_dom"/>
</dbReference>
<keyword evidence="3" id="KW-0547">Nucleotide-binding</keyword>
<evidence type="ECO:0000256" key="6">
    <source>
        <dbReference type="SAM" id="MobiDB-lite"/>
    </source>
</evidence>
<evidence type="ECO:0000256" key="2">
    <source>
        <dbReference type="ARBA" id="ARBA00022679"/>
    </source>
</evidence>
<accession>A0AAE0KPY5</accession>
<dbReference type="Gene3D" id="1.10.510.10">
    <property type="entry name" value="Transferase(Phosphotransferase) domain 1"/>
    <property type="match status" value="1"/>
</dbReference>
<keyword evidence="4" id="KW-0418">Kinase</keyword>
<evidence type="ECO:0000256" key="3">
    <source>
        <dbReference type="ARBA" id="ARBA00022741"/>
    </source>
</evidence>
<dbReference type="GO" id="GO:0004674">
    <property type="term" value="F:protein serine/threonine kinase activity"/>
    <property type="evidence" value="ECO:0007669"/>
    <property type="project" value="UniProtKB-KW"/>
</dbReference>
<dbReference type="Proteomes" id="UP001190700">
    <property type="component" value="Unassembled WGS sequence"/>
</dbReference>
<evidence type="ECO:0000256" key="1">
    <source>
        <dbReference type="ARBA" id="ARBA00022527"/>
    </source>
</evidence>
<evidence type="ECO:0000256" key="4">
    <source>
        <dbReference type="ARBA" id="ARBA00022777"/>
    </source>
</evidence>
<dbReference type="PANTHER" id="PTHR24349">
    <property type="entry name" value="SERINE/THREONINE-PROTEIN KINASE"/>
    <property type="match status" value="1"/>
</dbReference>
<feature type="region of interest" description="Disordered" evidence="6">
    <location>
        <begin position="249"/>
        <end position="275"/>
    </location>
</feature>
<protein>
    <recommendedName>
        <fullName evidence="7">Protein kinase domain-containing protein</fullName>
    </recommendedName>
</protein>
<dbReference type="Pfam" id="PF00069">
    <property type="entry name" value="Pkinase"/>
    <property type="match status" value="1"/>
</dbReference>
<dbReference type="GO" id="GO:0005524">
    <property type="term" value="F:ATP binding"/>
    <property type="evidence" value="ECO:0007669"/>
    <property type="project" value="UniProtKB-KW"/>
</dbReference>
<dbReference type="PROSITE" id="PS50011">
    <property type="entry name" value="PROTEIN_KINASE_DOM"/>
    <property type="match status" value="1"/>
</dbReference>
<evidence type="ECO:0000256" key="5">
    <source>
        <dbReference type="ARBA" id="ARBA00022840"/>
    </source>
</evidence>
<dbReference type="PROSITE" id="PS00108">
    <property type="entry name" value="PROTEIN_KINASE_ST"/>
    <property type="match status" value="1"/>
</dbReference>
<evidence type="ECO:0000313" key="8">
    <source>
        <dbReference type="EMBL" id="KAK3256412.1"/>
    </source>
</evidence>
<dbReference type="InterPro" id="IPR011009">
    <property type="entry name" value="Kinase-like_dom_sf"/>
</dbReference>
<reference evidence="8 9" key="1">
    <citation type="journal article" date="2015" name="Genome Biol. Evol.">
        <title>Comparative Genomics of a Bacterivorous Green Alga Reveals Evolutionary Causalities and Consequences of Phago-Mixotrophic Mode of Nutrition.</title>
        <authorList>
            <person name="Burns J.A."/>
            <person name="Paasch A."/>
            <person name="Narechania A."/>
            <person name="Kim E."/>
        </authorList>
    </citation>
    <scope>NUCLEOTIDE SEQUENCE [LARGE SCALE GENOMIC DNA]</scope>
    <source>
        <strain evidence="8 9">PLY_AMNH</strain>
    </source>
</reference>
<keyword evidence="1" id="KW-0723">Serine/threonine-protein kinase</keyword>
<dbReference type="AlphaFoldDB" id="A0AAE0KPY5"/>
<gene>
    <name evidence="8" type="ORF">CYMTET_34455</name>
</gene>
<keyword evidence="5" id="KW-0067">ATP-binding</keyword>